<dbReference type="PANTHER" id="PTHR19338:SF65">
    <property type="entry name" value="OS06G0163900 PROTEIN"/>
    <property type="match status" value="1"/>
</dbReference>
<keyword evidence="3" id="KW-0677">Repeat</keyword>
<dbReference type="EMBL" id="AP014968">
    <property type="protein sequence ID" value="BAT17075.1"/>
    <property type="molecule type" value="Genomic_DNA"/>
</dbReference>
<feature type="compositionally biased region" description="Acidic residues" evidence="6">
    <location>
        <begin position="219"/>
        <end position="235"/>
    </location>
</feature>
<dbReference type="GO" id="GO:0006952">
    <property type="term" value="P:defense response"/>
    <property type="evidence" value="ECO:0007669"/>
    <property type="project" value="UniProtKB-KW"/>
</dbReference>
<gene>
    <name evidence="8" type="ordered locus">Os12g0466601</name>
    <name evidence="8" type="ORF">OSNPB_120466601</name>
</gene>
<comment type="similarity">
    <text evidence="1">Belongs to the disease resistance NB-LRR family.</text>
</comment>
<sequence length="294" mass="32268">MAVNISTGVMNSLLVKLEEVCRYDLAEFQFSTQFDFKNNIWNLKEELSCMNALLEKLPDMEALNIQERELRNKVRELAYFVEDKIDMFMHSFGTAVDKATLLTDTMELMLPNLFAKIDEIKDYYAVEEVKRVERYNLDVDECISSNPRQIDEIDDDISPVLCGEANSLVGINVPCEVERSVVIGSGGCGFRLGGDGLGACPRGCGINGGRRWTGLEPSVGEEADDEEGDSEEDEVLVTAGGAVLGQRRRSGRRTRRKVGQRGRAVGEGAALAIPDGDASSSRVAEAASAAEAWE</sequence>
<protein>
    <submittedName>
        <fullName evidence="8">Os12g0466601 protein</fullName>
    </submittedName>
</protein>
<keyword evidence="5" id="KW-0611">Plant defense</keyword>
<reference evidence="9" key="1">
    <citation type="journal article" date="2005" name="Nature">
        <title>The map-based sequence of the rice genome.</title>
        <authorList>
            <consortium name="International rice genome sequencing project (IRGSP)"/>
            <person name="Matsumoto T."/>
            <person name="Wu J."/>
            <person name="Kanamori H."/>
            <person name="Katayose Y."/>
            <person name="Fujisawa M."/>
            <person name="Namiki N."/>
            <person name="Mizuno H."/>
            <person name="Yamamoto K."/>
            <person name="Antonio B.A."/>
            <person name="Baba T."/>
            <person name="Sakata K."/>
            <person name="Nagamura Y."/>
            <person name="Aoki H."/>
            <person name="Arikawa K."/>
            <person name="Arita K."/>
            <person name="Bito T."/>
            <person name="Chiden Y."/>
            <person name="Fujitsuka N."/>
            <person name="Fukunaka R."/>
            <person name="Hamada M."/>
            <person name="Harada C."/>
            <person name="Hayashi A."/>
            <person name="Hijishita S."/>
            <person name="Honda M."/>
            <person name="Hosokawa S."/>
            <person name="Ichikawa Y."/>
            <person name="Idonuma A."/>
            <person name="Iijima M."/>
            <person name="Ikeda M."/>
            <person name="Ikeno M."/>
            <person name="Ito K."/>
            <person name="Ito S."/>
            <person name="Ito T."/>
            <person name="Ito Y."/>
            <person name="Ito Y."/>
            <person name="Iwabuchi A."/>
            <person name="Kamiya K."/>
            <person name="Karasawa W."/>
            <person name="Kurita K."/>
            <person name="Katagiri S."/>
            <person name="Kikuta A."/>
            <person name="Kobayashi H."/>
            <person name="Kobayashi N."/>
            <person name="Machita K."/>
            <person name="Maehara T."/>
            <person name="Masukawa M."/>
            <person name="Mizubayashi T."/>
            <person name="Mukai Y."/>
            <person name="Nagasaki H."/>
            <person name="Nagata Y."/>
            <person name="Naito S."/>
            <person name="Nakashima M."/>
            <person name="Nakama Y."/>
            <person name="Nakamichi Y."/>
            <person name="Nakamura M."/>
            <person name="Meguro A."/>
            <person name="Negishi M."/>
            <person name="Ohta I."/>
            <person name="Ohta T."/>
            <person name="Okamoto M."/>
            <person name="Ono N."/>
            <person name="Saji S."/>
            <person name="Sakaguchi M."/>
            <person name="Sakai K."/>
            <person name="Shibata M."/>
            <person name="Shimokawa T."/>
            <person name="Song J."/>
            <person name="Takazaki Y."/>
            <person name="Terasawa K."/>
            <person name="Tsugane M."/>
            <person name="Tsuji K."/>
            <person name="Ueda S."/>
            <person name="Waki K."/>
            <person name="Yamagata H."/>
            <person name="Yamamoto M."/>
            <person name="Yamamoto S."/>
            <person name="Yamane H."/>
            <person name="Yoshiki S."/>
            <person name="Yoshihara R."/>
            <person name="Yukawa K."/>
            <person name="Zhong H."/>
            <person name="Yano M."/>
            <person name="Yuan Q."/>
            <person name="Ouyang S."/>
            <person name="Liu J."/>
            <person name="Jones K.M."/>
            <person name="Gansberger K."/>
            <person name="Moffat K."/>
            <person name="Hill J."/>
            <person name="Bera J."/>
            <person name="Fadrosh D."/>
            <person name="Jin S."/>
            <person name="Johri S."/>
            <person name="Kim M."/>
            <person name="Overton L."/>
            <person name="Reardon M."/>
            <person name="Tsitrin T."/>
            <person name="Vuong H."/>
            <person name="Weaver B."/>
            <person name="Ciecko A."/>
            <person name="Tallon L."/>
            <person name="Jackson J."/>
            <person name="Pai G."/>
            <person name="Aken S.V."/>
            <person name="Utterback T."/>
            <person name="Reidmuller S."/>
            <person name="Feldblyum T."/>
            <person name="Hsiao J."/>
            <person name="Zismann V."/>
            <person name="Iobst S."/>
            <person name="de Vazeille A.R."/>
            <person name="Buell C.R."/>
            <person name="Ying K."/>
            <person name="Li Y."/>
            <person name="Lu T."/>
            <person name="Huang Y."/>
            <person name="Zhao Q."/>
            <person name="Feng Q."/>
            <person name="Zhang L."/>
            <person name="Zhu J."/>
            <person name="Weng Q."/>
            <person name="Mu J."/>
            <person name="Lu Y."/>
            <person name="Fan D."/>
            <person name="Liu Y."/>
            <person name="Guan J."/>
            <person name="Zhang Y."/>
            <person name="Yu S."/>
            <person name="Liu X."/>
            <person name="Zhang Y."/>
            <person name="Hong G."/>
            <person name="Han B."/>
            <person name="Choisne N."/>
            <person name="Demange N."/>
            <person name="Orjeda G."/>
            <person name="Samain S."/>
            <person name="Cattolico L."/>
            <person name="Pelletier E."/>
            <person name="Couloux A."/>
            <person name="Segurens B."/>
            <person name="Wincker P."/>
            <person name="D'Hont A."/>
            <person name="Scarpelli C."/>
            <person name="Weissenbach J."/>
            <person name="Salanoubat M."/>
            <person name="Quetier F."/>
            <person name="Yu Y."/>
            <person name="Kim H.R."/>
            <person name="Rambo T."/>
            <person name="Currie J."/>
            <person name="Collura K."/>
            <person name="Luo M."/>
            <person name="Yang T."/>
            <person name="Ammiraju J.S.S."/>
            <person name="Engler F."/>
            <person name="Soderlund C."/>
            <person name="Wing R.A."/>
            <person name="Palmer L.E."/>
            <person name="de la Bastide M."/>
            <person name="Spiegel L."/>
            <person name="Nascimento L."/>
            <person name="Zutavern T."/>
            <person name="O'Shaughnessy A."/>
            <person name="Dike S."/>
            <person name="Dedhia N."/>
            <person name="Preston R."/>
            <person name="Balija V."/>
            <person name="McCombie W.R."/>
            <person name="Chow T."/>
            <person name="Chen H."/>
            <person name="Chung M."/>
            <person name="Chen C."/>
            <person name="Shaw J."/>
            <person name="Wu H."/>
            <person name="Hsiao K."/>
            <person name="Chao Y."/>
            <person name="Chu M."/>
            <person name="Cheng C."/>
            <person name="Hour A."/>
            <person name="Lee P."/>
            <person name="Lin S."/>
            <person name="Lin Y."/>
            <person name="Liou J."/>
            <person name="Liu S."/>
            <person name="Hsing Y."/>
            <person name="Raghuvanshi S."/>
            <person name="Mohanty A."/>
            <person name="Bharti A.K."/>
            <person name="Gaur A."/>
            <person name="Gupta V."/>
            <person name="Kumar D."/>
            <person name="Ravi V."/>
            <person name="Vij S."/>
            <person name="Kapur A."/>
            <person name="Khurana P."/>
            <person name="Khurana P."/>
            <person name="Khurana J.P."/>
            <person name="Tyagi A.K."/>
            <person name="Gaikwad K."/>
            <person name="Singh A."/>
            <person name="Dalal V."/>
            <person name="Srivastava S."/>
            <person name="Dixit A."/>
            <person name="Pal A.K."/>
            <person name="Ghazi I.A."/>
            <person name="Yadav M."/>
            <person name="Pandit A."/>
            <person name="Bhargava A."/>
            <person name="Sureshbabu K."/>
            <person name="Batra K."/>
            <person name="Sharma T.R."/>
            <person name="Mohapatra T."/>
            <person name="Singh N.K."/>
            <person name="Messing J."/>
            <person name="Nelson A.B."/>
            <person name="Fuks G."/>
            <person name="Kavchok S."/>
            <person name="Keizer G."/>
            <person name="Linton E."/>
            <person name="Llaca V."/>
            <person name="Song R."/>
            <person name="Tanyolac B."/>
            <person name="Young S."/>
            <person name="Ho-Il K."/>
            <person name="Hahn J.H."/>
            <person name="Sangsakoo G."/>
            <person name="Vanavichit A."/>
            <person name="de Mattos Luiz.A.T."/>
            <person name="Zimmer P.D."/>
            <person name="Malone G."/>
            <person name="Dellagostin O."/>
            <person name="de Oliveira A.C."/>
            <person name="Bevan M."/>
            <person name="Bancroft I."/>
            <person name="Minx P."/>
            <person name="Cordum H."/>
            <person name="Wilson R."/>
            <person name="Cheng Z."/>
            <person name="Jin W."/>
            <person name="Jiang J."/>
            <person name="Leong S.A."/>
            <person name="Iwama H."/>
            <person name="Gojobori T."/>
            <person name="Itoh T."/>
            <person name="Niimura Y."/>
            <person name="Fujii Y."/>
            <person name="Habara T."/>
            <person name="Sakai H."/>
            <person name="Sato Y."/>
            <person name="Wilson G."/>
            <person name="Kumar K."/>
            <person name="McCouch S."/>
            <person name="Juretic N."/>
            <person name="Hoen D."/>
            <person name="Wright S."/>
            <person name="Bruskiewich R."/>
            <person name="Bureau T."/>
            <person name="Miyao A."/>
            <person name="Hirochika H."/>
            <person name="Nishikawa T."/>
            <person name="Kadowaki K."/>
            <person name="Sugiura M."/>
            <person name="Burr B."/>
            <person name="Sasaki T."/>
        </authorList>
    </citation>
    <scope>NUCLEOTIDE SEQUENCE [LARGE SCALE GENOMIC DNA]</scope>
    <source>
        <strain evidence="9">cv. Nipponbare</strain>
    </source>
</reference>
<feature type="region of interest" description="Disordered" evidence="6">
    <location>
        <begin position="215"/>
        <end position="294"/>
    </location>
</feature>
<dbReference type="GO" id="GO:0000166">
    <property type="term" value="F:nucleotide binding"/>
    <property type="evidence" value="ECO:0007669"/>
    <property type="project" value="UniProtKB-KW"/>
</dbReference>
<evidence type="ECO:0000256" key="1">
    <source>
        <dbReference type="ARBA" id="ARBA00008894"/>
    </source>
</evidence>
<keyword evidence="4" id="KW-0547">Nucleotide-binding</keyword>
<evidence type="ECO:0000256" key="2">
    <source>
        <dbReference type="ARBA" id="ARBA00022614"/>
    </source>
</evidence>
<evidence type="ECO:0000256" key="3">
    <source>
        <dbReference type="ARBA" id="ARBA00022737"/>
    </source>
</evidence>
<dbReference type="AlphaFoldDB" id="A0A0P0YA47"/>
<dbReference type="Pfam" id="PF18052">
    <property type="entry name" value="Rx_N"/>
    <property type="match status" value="1"/>
</dbReference>
<dbReference type="Gene3D" id="1.20.5.4130">
    <property type="match status" value="1"/>
</dbReference>
<dbReference type="STRING" id="39947.A0A0P0YA47"/>
<organism evidence="8 9">
    <name type="scientific">Oryza sativa subsp. japonica</name>
    <name type="common">Rice</name>
    <dbReference type="NCBI Taxonomy" id="39947"/>
    <lineage>
        <taxon>Eukaryota</taxon>
        <taxon>Viridiplantae</taxon>
        <taxon>Streptophyta</taxon>
        <taxon>Embryophyta</taxon>
        <taxon>Tracheophyta</taxon>
        <taxon>Spermatophyta</taxon>
        <taxon>Magnoliopsida</taxon>
        <taxon>Liliopsida</taxon>
        <taxon>Poales</taxon>
        <taxon>Poaceae</taxon>
        <taxon>BOP clade</taxon>
        <taxon>Oryzoideae</taxon>
        <taxon>Oryzeae</taxon>
        <taxon>Oryzinae</taxon>
        <taxon>Oryza</taxon>
        <taxon>Oryza sativa</taxon>
    </lineage>
</organism>
<feature type="domain" description="Disease resistance N-terminal" evidence="7">
    <location>
        <begin position="10"/>
        <end position="92"/>
    </location>
</feature>
<evidence type="ECO:0000256" key="6">
    <source>
        <dbReference type="SAM" id="MobiDB-lite"/>
    </source>
</evidence>
<feature type="compositionally biased region" description="Basic residues" evidence="6">
    <location>
        <begin position="246"/>
        <end position="260"/>
    </location>
</feature>
<dbReference type="Proteomes" id="UP000059680">
    <property type="component" value="Chromosome 12"/>
</dbReference>
<name>A0A0P0YA47_ORYSJ</name>
<evidence type="ECO:0000256" key="4">
    <source>
        <dbReference type="ARBA" id="ARBA00022741"/>
    </source>
</evidence>
<accession>A0A0P0YA47</accession>
<reference evidence="8 9" key="3">
    <citation type="journal article" date="2013" name="Rice">
        <title>Improvement of the Oryza sativa Nipponbare reference genome using next generation sequence and optical map data.</title>
        <authorList>
            <person name="Kawahara Y."/>
            <person name="de la Bastide M."/>
            <person name="Hamilton J.P."/>
            <person name="Kanamori H."/>
            <person name="McCombie W.R."/>
            <person name="Ouyang S."/>
            <person name="Schwartz D.C."/>
            <person name="Tanaka T."/>
            <person name="Wu J."/>
            <person name="Zhou S."/>
            <person name="Childs K.L."/>
            <person name="Davidson R.M."/>
            <person name="Lin H."/>
            <person name="Quesada-Ocampo L."/>
            <person name="Vaillancourt B."/>
            <person name="Sakai H."/>
            <person name="Lee S.S."/>
            <person name="Kim J."/>
            <person name="Numa H."/>
            <person name="Itoh T."/>
            <person name="Buell C.R."/>
            <person name="Matsumoto T."/>
        </authorList>
    </citation>
    <scope>NUCLEOTIDE SEQUENCE [LARGE SCALE GENOMIC DNA]</scope>
    <source>
        <strain evidence="9">cv. Nipponbare</strain>
    </source>
</reference>
<dbReference type="InterPro" id="IPR041118">
    <property type="entry name" value="Rx_N"/>
</dbReference>
<dbReference type="PANTHER" id="PTHR19338">
    <property type="entry name" value="TRANSLOCASE OF INNER MITOCHONDRIAL MEMBRANE 13 HOMOLOG"/>
    <property type="match status" value="1"/>
</dbReference>
<evidence type="ECO:0000313" key="9">
    <source>
        <dbReference type="Proteomes" id="UP000059680"/>
    </source>
</evidence>
<proteinExistence type="inferred from homology"/>
<evidence type="ECO:0000256" key="5">
    <source>
        <dbReference type="ARBA" id="ARBA00022821"/>
    </source>
</evidence>
<dbReference type="PaxDb" id="39947-A0A0P0YA47"/>
<reference evidence="8 9" key="2">
    <citation type="journal article" date="2013" name="Plant Cell Physiol.">
        <title>Rice Annotation Project Database (RAP-DB): an integrative and interactive database for rice genomics.</title>
        <authorList>
            <person name="Sakai H."/>
            <person name="Lee S.S."/>
            <person name="Tanaka T."/>
            <person name="Numa H."/>
            <person name="Kim J."/>
            <person name="Kawahara Y."/>
            <person name="Wakimoto H."/>
            <person name="Yang C.C."/>
            <person name="Iwamoto M."/>
            <person name="Abe T."/>
            <person name="Yamada Y."/>
            <person name="Muto A."/>
            <person name="Inokuchi H."/>
            <person name="Ikemura T."/>
            <person name="Matsumoto T."/>
            <person name="Sasaki T."/>
            <person name="Itoh T."/>
        </authorList>
    </citation>
    <scope>NUCLEOTIDE SEQUENCE [LARGE SCALE GENOMIC DNA]</scope>
    <source>
        <strain evidence="9">cv. Nipponbare</strain>
    </source>
</reference>
<evidence type="ECO:0000313" key="8">
    <source>
        <dbReference type="EMBL" id="BAT17075.1"/>
    </source>
</evidence>
<dbReference type="InParanoid" id="A0A0P0YA47"/>
<feature type="compositionally biased region" description="Low complexity" evidence="6">
    <location>
        <begin position="278"/>
        <end position="294"/>
    </location>
</feature>
<evidence type="ECO:0000259" key="7">
    <source>
        <dbReference type="Pfam" id="PF18052"/>
    </source>
</evidence>
<keyword evidence="2" id="KW-0433">Leucine-rich repeat</keyword>
<keyword evidence="9" id="KW-1185">Reference proteome</keyword>